<reference evidence="1 2" key="1">
    <citation type="submission" date="2024-06" db="EMBL/GenBank/DDBJ databases">
        <authorList>
            <person name="Kraege A."/>
            <person name="Thomma B."/>
        </authorList>
    </citation>
    <scope>NUCLEOTIDE SEQUENCE [LARGE SCALE GENOMIC DNA]</scope>
</reference>
<keyword evidence="2" id="KW-1185">Reference proteome</keyword>
<sequence length="119" mass="12983">MSLPLGVASEGQGRFVQEQVAFVSERPALCQAHRAAGLDVLGFAILPLRSSHLPVLGTAETACDKDVWFSPAFNFFSAHVGYRVVEKVADLAAIMPCIGRICHPSAYHPREYTSRPDRT</sequence>
<comment type="caution">
    <text evidence="1">The sequence shown here is derived from an EMBL/GenBank/DDBJ whole genome shotgun (WGS) entry which is preliminary data.</text>
</comment>
<evidence type="ECO:0000313" key="1">
    <source>
        <dbReference type="EMBL" id="CAL5224238.1"/>
    </source>
</evidence>
<accession>A0ABP1FWH4</accession>
<gene>
    <name evidence="1" type="primary">g6890</name>
    <name evidence="1" type="ORF">VP750_LOCUS5897</name>
</gene>
<evidence type="ECO:0000313" key="2">
    <source>
        <dbReference type="Proteomes" id="UP001497392"/>
    </source>
</evidence>
<proteinExistence type="predicted"/>
<dbReference type="Proteomes" id="UP001497392">
    <property type="component" value="Unassembled WGS sequence"/>
</dbReference>
<protein>
    <submittedName>
        <fullName evidence="1">G6890 protein</fullName>
    </submittedName>
</protein>
<dbReference type="EMBL" id="CAXHTA020000010">
    <property type="protein sequence ID" value="CAL5224238.1"/>
    <property type="molecule type" value="Genomic_DNA"/>
</dbReference>
<name>A0ABP1FWH4_9CHLO</name>
<organism evidence="1 2">
    <name type="scientific">Coccomyxa viridis</name>
    <dbReference type="NCBI Taxonomy" id="1274662"/>
    <lineage>
        <taxon>Eukaryota</taxon>
        <taxon>Viridiplantae</taxon>
        <taxon>Chlorophyta</taxon>
        <taxon>core chlorophytes</taxon>
        <taxon>Trebouxiophyceae</taxon>
        <taxon>Trebouxiophyceae incertae sedis</taxon>
        <taxon>Coccomyxaceae</taxon>
        <taxon>Coccomyxa</taxon>
    </lineage>
</organism>